<dbReference type="InParanoid" id="A0A5J5EV97"/>
<dbReference type="AlphaFoldDB" id="A0A5J5EV97"/>
<dbReference type="EMBL" id="VXIS01000103">
    <property type="protein sequence ID" value="KAA8904871.1"/>
    <property type="molecule type" value="Genomic_DNA"/>
</dbReference>
<feature type="compositionally biased region" description="Basic and acidic residues" evidence="1">
    <location>
        <begin position="141"/>
        <end position="152"/>
    </location>
</feature>
<feature type="compositionally biased region" description="Polar residues" evidence="1">
    <location>
        <begin position="10"/>
        <end position="19"/>
    </location>
</feature>
<name>A0A5J5EV97_9PEZI</name>
<feature type="region of interest" description="Disordered" evidence="1">
    <location>
        <begin position="116"/>
        <end position="175"/>
    </location>
</feature>
<protein>
    <submittedName>
        <fullName evidence="2">Uncharacterized protein</fullName>
    </submittedName>
</protein>
<evidence type="ECO:0000313" key="2">
    <source>
        <dbReference type="EMBL" id="KAA8904871.1"/>
    </source>
</evidence>
<dbReference type="OrthoDB" id="10042665at2759"/>
<keyword evidence="3" id="KW-1185">Reference proteome</keyword>
<evidence type="ECO:0000256" key="1">
    <source>
        <dbReference type="SAM" id="MobiDB-lite"/>
    </source>
</evidence>
<reference evidence="2 3" key="1">
    <citation type="submission" date="2019-09" db="EMBL/GenBank/DDBJ databases">
        <title>Draft genome of the ectomycorrhizal ascomycete Sphaerosporella brunnea.</title>
        <authorList>
            <consortium name="DOE Joint Genome Institute"/>
            <person name="Benucci G.M."/>
            <person name="Marozzi G."/>
            <person name="Antonielli L."/>
            <person name="Sanchez S."/>
            <person name="Marco P."/>
            <person name="Wang X."/>
            <person name="Falini L.B."/>
            <person name="Barry K."/>
            <person name="Haridas S."/>
            <person name="Lipzen A."/>
            <person name="Labutti K."/>
            <person name="Grigoriev I.V."/>
            <person name="Murat C."/>
            <person name="Martin F."/>
            <person name="Albertini E."/>
            <person name="Donnini D."/>
            <person name="Bonito G."/>
        </authorList>
    </citation>
    <scope>NUCLEOTIDE SEQUENCE [LARGE SCALE GENOMIC DNA]</scope>
    <source>
        <strain evidence="2 3">Sb_GMNB300</strain>
    </source>
</reference>
<proteinExistence type="predicted"/>
<sequence length="175" mass="19686">MIQFQKPNRRGTTGTNPKVSANAWKEDAIPSLESLQEPKDTVNASAGGHGQLAERIRINSLPLIRILEMIHGEAITVDDSPVIMFRPYRALIYYEEEIREWLKKLENMFADNKDGGKLSNDDAATPANENKHNTTPTSQNERFKIPETSRENGEEEFPSNTDKKHVGIHIGTSDD</sequence>
<evidence type="ECO:0000313" key="3">
    <source>
        <dbReference type="Proteomes" id="UP000326924"/>
    </source>
</evidence>
<feature type="region of interest" description="Disordered" evidence="1">
    <location>
        <begin position="1"/>
        <end position="20"/>
    </location>
</feature>
<dbReference type="Proteomes" id="UP000326924">
    <property type="component" value="Unassembled WGS sequence"/>
</dbReference>
<organism evidence="2 3">
    <name type="scientific">Sphaerosporella brunnea</name>
    <dbReference type="NCBI Taxonomy" id="1250544"/>
    <lineage>
        <taxon>Eukaryota</taxon>
        <taxon>Fungi</taxon>
        <taxon>Dikarya</taxon>
        <taxon>Ascomycota</taxon>
        <taxon>Pezizomycotina</taxon>
        <taxon>Pezizomycetes</taxon>
        <taxon>Pezizales</taxon>
        <taxon>Pyronemataceae</taxon>
        <taxon>Sphaerosporella</taxon>
    </lineage>
</organism>
<gene>
    <name evidence="2" type="ORF">FN846DRAFT_951716</name>
</gene>
<accession>A0A5J5EV97</accession>
<comment type="caution">
    <text evidence="2">The sequence shown here is derived from an EMBL/GenBank/DDBJ whole genome shotgun (WGS) entry which is preliminary data.</text>
</comment>